<dbReference type="EMBL" id="SPUK01000006">
    <property type="protein sequence ID" value="TQV96215.1"/>
    <property type="molecule type" value="Genomic_DNA"/>
</dbReference>
<organism evidence="1 2">
    <name type="scientific">Cordyceps javanica</name>
    <dbReference type="NCBI Taxonomy" id="43265"/>
    <lineage>
        <taxon>Eukaryota</taxon>
        <taxon>Fungi</taxon>
        <taxon>Dikarya</taxon>
        <taxon>Ascomycota</taxon>
        <taxon>Pezizomycotina</taxon>
        <taxon>Sordariomycetes</taxon>
        <taxon>Hypocreomycetidae</taxon>
        <taxon>Hypocreales</taxon>
        <taxon>Cordycipitaceae</taxon>
        <taxon>Cordyceps</taxon>
    </lineage>
</organism>
<dbReference type="AlphaFoldDB" id="A0A545V3D3"/>
<gene>
    <name evidence="1" type="ORF">IF1G_04798</name>
</gene>
<accession>A0A545V3D3</accession>
<sequence>MTNEKHQTTFSLNIQSLYPSLRDCMAPTYTADDVLSSDNQGFAISASVREWCFFRCLFDLSHGGVYSEP</sequence>
<comment type="caution">
    <text evidence="1">The sequence shown here is derived from an EMBL/GenBank/DDBJ whole genome shotgun (WGS) entry which is preliminary data.</text>
</comment>
<keyword evidence="2" id="KW-1185">Reference proteome</keyword>
<dbReference type="Proteomes" id="UP000315783">
    <property type="component" value="Unassembled WGS sequence"/>
</dbReference>
<name>A0A545V3D3_9HYPO</name>
<proteinExistence type="predicted"/>
<evidence type="ECO:0000313" key="2">
    <source>
        <dbReference type="Proteomes" id="UP000315783"/>
    </source>
</evidence>
<protein>
    <submittedName>
        <fullName evidence="1">Uncharacterized protein</fullName>
    </submittedName>
</protein>
<evidence type="ECO:0000313" key="1">
    <source>
        <dbReference type="EMBL" id="TQV96215.1"/>
    </source>
</evidence>
<reference evidence="1 2" key="1">
    <citation type="journal article" date="2019" name="Appl. Microbiol. Biotechnol.">
        <title>Genome sequence of Isaria javanica and comparative genome analysis insights into family S53 peptidase evolution in fungal entomopathogens.</title>
        <authorList>
            <person name="Lin R."/>
            <person name="Zhang X."/>
            <person name="Xin B."/>
            <person name="Zou M."/>
            <person name="Gao Y."/>
            <person name="Qin F."/>
            <person name="Hu Q."/>
            <person name="Xie B."/>
            <person name="Cheng X."/>
        </authorList>
    </citation>
    <scope>NUCLEOTIDE SEQUENCE [LARGE SCALE GENOMIC DNA]</scope>
    <source>
        <strain evidence="1 2">IJ1G</strain>
    </source>
</reference>